<feature type="compositionally biased region" description="Polar residues" evidence="1">
    <location>
        <begin position="36"/>
        <end position="57"/>
    </location>
</feature>
<name>A0ABQ7G8Q7_DUNSA</name>
<sequence>MHDNLPLGADRKGAQGLRQNVLSFGQRKHGQKPTKVGQSVLNPHPTQGKHAQQNLSPDESAKALSKLKRAKPALHLYPCHGSTCCCNWGPSAKALSKLRAKRQSTVKVKSQACVKLASMSWVYLLQLGGNQMLLHILMSKTTTDSSHER</sequence>
<gene>
    <name evidence="2" type="ORF">DUNSADRAFT_13786</name>
</gene>
<evidence type="ECO:0000313" key="3">
    <source>
        <dbReference type="Proteomes" id="UP000815325"/>
    </source>
</evidence>
<evidence type="ECO:0000313" key="2">
    <source>
        <dbReference type="EMBL" id="KAF5830976.1"/>
    </source>
</evidence>
<keyword evidence="3" id="KW-1185">Reference proteome</keyword>
<reference evidence="2" key="1">
    <citation type="submission" date="2017-08" db="EMBL/GenBank/DDBJ databases">
        <authorList>
            <person name="Polle J.E."/>
            <person name="Barry K."/>
            <person name="Cushman J."/>
            <person name="Schmutz J."/>
            <person name="Tran D."/>
            <person name="Hathwaick L.T."/>
            <person name="Yim W.C."/>
            <person name="Jenkins J."/>
            <person name="Mckie-Krisberg Z.M."/>
            <person name="Prochnik S."/>
            <person name="Lindquist E."/>
            <person name="Dockter R.B."/>
            <person name="Adam C."/>
            <person name="Molina H."/>
            <person name="Bunkerborg J."/>
            <person name="Jin E."/>
            <person name="Buchheim M."/>
            <person name="Magnuson J."/>
        </authorList>
    </citation>
    <scope>NUCLEOTIDE SEQUENCE</scope>
    <source>
        <strain evidence="2">CCAP 19/18</strain>
    </source>
</reference>
<protein>
    <recommendedName>
        <fullName evidence="4">Encoded protein</fullName>
    </recommendedName>
</protein>
<evidence type="ECO:0008006" key="4">
    <source>
        <dbReference type="Google" id="ProtNLM"/>
    </source>
</evidence>
<accession>A0ABQ7G8Q7</accession>
<dbReference type="EMBL" id="MU069989">
    <property type="protein sequence ID" value="KAF5830976.1"/>
    <property type="molecule type" value="Genomic_DNA"/>
</dbReference>
<feature type="region of interest" description="Disordered" evidence="1">
    <location>
        <begin position="24"/>
        <end position="63"/>
    </location>
</feature>
<comment type="caution">
    <text evidence="2">The sequence shown here is derived from an EMBL/GenBank/DDBJ whole genome shotgun (WGS) entry which is preliminary data.</text>
</comment>
<dbReference type="Proteomes" id="UP000815325">
    <property type="component" value="Unassembled WGS sequence"/>
</dbReference>
<evidence type="ECO:0000256" key="1">
    <source>
        <dbReference type="SAM" id="MobiDB-lite"/>
    </source>
</evidence>
<organism evidence="2 3">
    <name type="scientific">Dunaliella salina</name>
    <name type="common">Green alga</name>
    <name type="synonym">Protococcus salinus</name>
    <dbReference type="NCBI Taxonomy" id="3046"/>
    <lineage>
        <taxon>Eukaryota</taxon>
        <taxon>Viridiplantae</taxon>
        <taxon>Chlorophyta</taxon>
        <taxon>core chlorophytes</taxon>
        <taxon>Chlorophyceae</taxon>
        <taxon>CS clade</taxon>
        <taxon>Chlamydomonadales</taxon>
        <taxon>Dunaliellaceae</taxon>
        <taxon>Dunaliella</taxon>
    </lineage>
</organism>
<proteinExistence type="predicted"/>